<keyword evidence="2" id="KW-0472">Membrane</keyword>
<comment type="caution">
    <text evidence="3">The sequence shown here is derived from an EMBL/GenBank/DDBJ whole genome shotgun (WGS) entry which is preliminary data.</text>
</comment>
<evidence type="ECO:0000256" key="1">
    <source>
        <dbReference type="SAM" id="MobiDB-lite"/>
    </source>
</evidence>
<accession>A0AAD7N852</accession>
<keyword evidence="2" id="KW-1133">Transmembrane helix</keyword>
<gene>
    <name evidence="3" type="ORF">B0H16DRAFT_1887708</name>
</gene>
<evidence type="ECO:0000313" key="3">
    <source>
        <dbReference type="EMBL" id="KAJ7750847.1"/>
    </source>
</evidence>
<keyword evidence="2" id="KW-0812">Transmembrane</keyword>
<keyword evidence="4" id="KW-1185">Reference proteome</keyword>
<proteinExistence type="predicted"/>
<reference evidence="3" key="1">
    <citation type="submission" date="2023-03" db="EMBL/GenBank/DDBJ databases">
        <title>Massive genome expansion in bonnet fungi (Mycena s.s.) driven by repeated elements and novel gene families across ecological guilds.</title>
        <authorList>
            <consortium name="Lawrence Berkeley National Laboratory"/>
            <person name="Harder C.B."/>
            <person name="Miyauchi S."/>
            <person name="Viragh M."/>
            <person name="Kuo A."/>
            <person name="Thoen E."/>
            <person name="Andreopoulos B."/>
            <person name="Lu D."/>
            <person name="Skrede I."/>
            <person name="Drula E."/>
            <person name="Henrissat B."/>
            <person name="Morin E."/>
            <person name="Kohler A."/>
            <person name="Barry K."/>
            <person name="LaButti K."/>
            <person name="Morin E."/>
            <person name="Salamov A."/>
            <person name="Lipzen A."/>
            <person name="Mereny Z."/>
            <person name="Hegedus B."/>
            <person name="Baldrian P."/>
            <person name="Stursova M."/>
            <person name="Weitz H."/>
            <person name="Taylor A."/>
            <person name="Grigoriev I.V."/>
            <person name="Nagy L.G."/>
            <person name="Martin F."/>
            <person name="Kauserud H."/>
        </authorList>
    </citation>
    <scope>NUCLEOTIDE SEQUENCE</scope>
    <source>
        <strain evidence="3">CBHHK182m</strain>
    </source>
</reference>
<dbReference type="AlphaFoldDB" id="A0AAD7N852"/>
<evidence type="ECO:0000256" key="2">
    <source>
        <dbReference type="SAM" id="Phobius"/>
    </source>
</evidence>
<sequence length="371" mass="40143">MSTQRRSLVSPYQHDRTSTARTSPQPQPQPPRRLARTVHRRLTRLREQRRVHPTCRPASCLAAATPTRAADAAARAAATRPAGALRVRHALPAWRVHLAAYAYARRRRCVRWWRVRCSGQRVILRVLVFAAGRSWARVLGGLVCWGAACAGAAGCIRFIPFYPRARGFRIAFASAALTLARSNYSFDPCACPRVPTSLPPLHFRLAALSLAASSPSFLEMFFSPLPSCVYRTHVAAAARRCMHAYSAGGAGCGMRTPRTGHTPAPAGTTWRATYTHAAAVWTGTTRVGGGRRTCGQGGDIHRAARTGTGTTPPRPLVGLGIRAVKGAFFFLRAHLLCLVLPLSERTPHAAQMRASETTLSMRLAPSTAGAS</sequence>
<organism evidence="3 4">
    <name type="scientific">Mycena metata</name>
    <dbReference type="NCBI Taxonomy" id="1033252"/>
    <lineage>
        <taxon>Eukaryota</taxon>
        <taxon>Fungi</taxon>
        <taxon>Dikarya</taxon>
        <taxon>Basidiomycota</taxon>
        <taxon>Agaricomycotina</taxon>
        <taxon>Agaricomycetes</taxon>
        <taxon>Agaricomycetidae</taxon>
        <taxon>Agaricales</taxon>
        <taxon>Marasmiineae</taxon>
        <taxon>Mycenaceae</taxon>
        <taxon>Mycena</taxon>
    </lineage>
</organism>
<feature type="region of interest" description="Disordered" evidence="1">
    <location>
        <begin position="1"/>
        <end position="34"/>
    </location>
</feature>
<feature type="transmembrane region" description="Helical" evidence="2">
    <location>
        <begin position="138"/>
        <end position="159"/>
    </location>
</feature>
<dbReference type="EMBL" id="JARKIB010000064">
    <property type="protein sequence ID" value="KAJ7750847.1"/>
    <property type="molecule type" value="Genomic_DNA"/>
</dbReference>
<dbReference type="Proteomes" id="UP001215598">
    <property type="component" value="Unassembled WGS sequence"/>
</dbReference>
<protein>
    <submittedName>
        <fullName evidence="3">Uncharacterized protein</fullName>
    </submittedName>
</protein>
<evidence type="ECO:0000313" key="4">
    <source>
        <dbReference type="Proteomes" id="UP001215598"/>
    </source>
</evidence>
<name>A0AAD7N852_9AGAR</name>